<sequence>MGRSLLETAPPSIIKVVKRSPSQMQLDTIHEEGSNVKFESVELTSLFSNFALDCIEPSVLAKSHAVLREPSSPLKNFQARKFPGNFGGCPEIAAKNFRTWKHLAGRGMRSSCGGLLLQLPREFLTCLARVERLWFTVLPRIKIVRIRTAG</sequence>
<dbReference type="Proteomes" id="UP001605036">
    <property type="component" value="Unassembled WGS sequence"/>
</dbReference>
<evidence type="ECO:0000313" key="1">
    <source>
        <dbReference type="EMBL" id="KAL2650483.1"/>
    </source>
</evidence>
<gene>
    <name evidence="1" type="ORF">R1flu_018611</name>
</gene>
<organism evidence="1 2">
    <name type="scientific">Riccia fluitans</name>
    <dbReference type="NCBI Taxonomy" id="41844"/>
    <lineage>
        <taxon>Eukaryota</taxon>
        <taxon>Viridiplantae</taxon>
        <taxon>Streptophyta</taxon>
        <taxon>Embryophyta</taxon>
        <taxon>Marchantiophyta</taxon>
        <taxon>Marchantiopsida</taxon>
        <taxon>Marchantiidae</taxon>
        <taxon>Marchantiales</taxon>
        <taxon>Ricciaceae</taxon>
        <taxon>Riccia</taxon>
    </lineage>
</organism>
<protein>
    <submittedName>
        <fullName evidence="1">Uncharacterized protein</fullName>
    </submittedName>
</protein>
<dbReference type="AlphaFoldDB" id="A0ABD1ZGC0"/>
<dbReference type="EMBL" id="JBHFFA010000001">
    <property type="protein sequence ID" value="KAL2650483.1"/>
    <property type="molecule type" value="Genomic_DNA"/>
</dbReference>
<keyword evidence="2" id="KW-1185">Reference proteome</keyword>
<reference evidence="1 2" key="1">
    <citation type="submission" date="2024-09" db="EMBL/GenBank/DDBJ databases">
        <title>Chromosome-scale assembly of Riccia fluitans.</title>
        <authorList>
            <person name="Paukszto L."/>
            <person name="Sawicki J."/>
            <person name="Karawczyk K."/>
            <person name="Piernik-Szablinska J."/>
            <person name="Szczecinska M."/>
            <person name="Mazdziarz M."/>
        </authorList>
    </citation>
    <scope>NUCLEOTIDE SEQUENCE [LARGE SCALE GENOMIC DNA]</scope>
    <source>
        <strain evidence="1">Rf_01</strain>
        <tissue evidence="1">Aerial parts of the thallus</tissue>
    </source>
</reference>
<comment type="caution">
    <text evidence="1">The sequence shown here is derived from an EMBL/GenBank/DDBJ whole genome shotgun (WGS) entry which is preliminary data.</text>
</comment>
<evidence type="ECO:0000313" key="2">
    <source>
        <dbReference type="Proteomes" id="UP001605036"/>
    </source>
</evidence>
<name>A0ABD1ZGC0_9MARC</name>
<proteinExistence type="predicted"/>
<accession>A0ABD1ZGC0</accession>